<comment type="caution">
    <text evidence="13">The sequence shown here is derived from an EMBL/GenBank/DDBJ whole genome shotgun (WGS) entry which is preliminary data.</text>
</comment>
<feature type="region of interest" description="Disordered" evidence="9">
    <location>
        <begin position="498"/>
        <end position="518"/>
    </location>
</feature>
<evidence type="ECO:0000259" key="12">
    <source>
        <dbReference type="Pfam" id="PF03727"/>
    </source>
</evidence>
<dbReference type="Gene3D" id="3.30.420.40">
    <property type="match status" value="1"/>
</dbReference>
<dbReference type="SUPFAM" id="SSF53067">
    <property type="entry name" value="Actin-like ATPase domain"/>
    <property type="match status" value="2"/>
</dbReference>
<evidence type="ECO:0000256" key="5">
    <source>
        <dbReference type="ARBA" id="ARBA00022741"/>
    </source>
</evidence>
<dbReference type="EMBL" id="RYZW01000022">
    <property type="protein sequence ID" value="TDZ65290.1"/>
    <property type="molecule type" value="Genomic_DNA"/>
</dbReference>
<dbReference type="SUPFAM" id="SSF48230">
    <property type="entry name" value="Chondroitin AC/alginate lyase"/>
    <property type="match status" value="1"/>
</dbReference>
<keyword evidence="8" id="KW-0324">Glycolysis</keyword>
<evidence type="ECO:0000256" key="1">
    <source>
        <dbReference type="ARBA" id="ARBA00004888"/>
    </source>
</evidence>
<feature type="transmembrane region" description="Helical" evidence="10">
    <location>
        <begin position="696"/>
        <end position="717"/>
    </location>
</feature>
<dbReference type="PANTHER" id="PTHR19443:SF30">
    <property type="entry name" value="GLUCOKINASE-1-RELATED"/>
    <property type="match status" value="1"/>
</dbReference>
<keyword evidence="6 13" id="KW-0418">Kinase</keyword>
<evidence type="ECO:0000256" key="3">
    <source>
        <dbReference type="ARBA" id="ARBA00012323"/>
    </source>
</evidence>
<evidence type="ECO:0000256" key="10">
    <source>
        <dbReference type="SAM" id="Phobius"/>
    </source>
</evidence>
<dbReference type="GO" id="GO:0006096">
    <property type="term" value="P:glycolytic process"/>
    <property type="evidence" value="ECO:0007669"/>
    <property type="project" value="UniProtKB-UniPathway"/>
</dbReference>
<dbReference type="InterPro" id="IPR008929">
    <property type="entry name" value="Chondroitin_lyas"/>
</dbReference>
<proteinExistence type="inferred from homology"/>
<feature type="transmembrane region" description="Helical" evidence="10">
    <location>
        <begin position="724"/>
        <end position="744"/>
    </location>
</feature>
<dbReference type="PRINTS" id="PR00475">
    <property type="entry name" value="HEXOKINASE"/>
</dbReference>
<keyword evidence="10" id="KW-0812">Transmembrane</keyword>
<dbReference type="GO" id="GO:0005739">
    <property type="term" value="C:mitochondrion"/>
    <property type="evidence" value="ECO:0007669"/>
    <property type="project" value="TreeGrafter"/>
</dbReference>
<dbReference type="AlphaFoldDB" id="A0A4R8RNW5"/>
<feature type="domain" description="Hexokinase N-terminal" evidence="11">
    <location>
        <begin position="17"/>
        <end position="229"/>
    </location>
</feature>
<accession>A0A4R8RNW5</accession>
<dbReference type="Gene3D" id="1.50.10.100">
    <property type="entry name" value="Chondroitin AC/alginate lyase"/>
    <property type="match status" value="1"/>
</dbReference>
<dbReference type="InterPro" id="IPR043129">
    <property type="entry name" value="ATPase_NBD"/>
</dbReference>
<dbReference type="InterPro" id="IPR001312">
    <property type="entry name" value="Hexokinase"/>
</dbReference>
<dbReference type="GO" id="GO:0005829">
    <property type="term" value="C:cytosol"/>
    <property type="evidence" value="ECO:0007669"/>
    <property type="project" value="TreeGrafter"/>
</dbReference>
<comment type="similarity">
    <text evidence="2">Belongs to the hexokinase family.</text>
</comment>
<evidence type="ECO:0000256" key="2">
    <source>
        <dbReference type="ARBA" id="ARBA00009225"/>
    </source>
</evidence>
<dbReference type="GO" id="GO:0006006">
    <property type="term" value="P:glucose metabolic process"/>
    <property type="evidence" value="ECO:0007669"/>
    <property type="project" value="TreeGrafter"/>
</dbReference>
<dbReference type="Proteomes" id="UP000295703">
    <property type="component" value="Unassembled WGS sequence"/>
</dbReference>
<feature type="compositionally biased region" description="Polar residues" evidence="9">
    <location>
        <begin position="504"/>
        <end position="518"/>
    </location>
</feature>
<dbReference type="Gene3D" id="2.70.50.70">
    <property type="match status" value="1"/>
</dbReference>
<dbReference type="UniPathway" id="UPA00109">
    <property type="reaction ID" value="UER00180"/>
</dbReference>
<dbReference type="GO" id="GO:0008865">
    <property type="term" value="F:fructokinase activity"/>
    <property type="evidence" value="ECO:0007669"/>
    <property type="project" value="TreeGrafter"/>
</dbReference>
<reference evidence="13 14" key="1">
    <citation type="submission" date="2018-12" db="EMBL/GenBank/DDBJ databases">
        <title>Genome sequence and assembly of Colletotrichum trifolii.</title>
        <authorList>
            <person name="Gan P."/>
            <person name="Shirasu K."/>
        </authorList>
    </citation>
    <scope>NUCLEOTIDE SEQUENCE [LARGE SCALE GENOMIC DNA]</scope>
    <source>
        <strain evidence="13 14">543-2</strain>
    </source>
</reference>
<dbReference type="InterPro" id="IPR022672">
    <property type="entry name" value="Hexokinase_N"/>
</dbReference>
<evidence type="ECO:0000313" key="14">
    <source>
        <dbReference type="Proteomes" id="UP000295703"/>
    </source>
</evidence>
<keyword evidence="10" id="KW-0472">Membrane</keyword>
<dbReference type="GO" id="GO:0005536">
    <property type="term" value="F:D-glucose binding"/>
    <property type="evidence" value="ECO:0007669"/>
    <property type="project" value="InterPro"/>
</dbReference>
<evidence type="ECO:0000259" key="11">
    <source>
        <dbReference type="Pfam" id="PF00349"/>
    </source>
</evidence>
<dbReference type="Gene3D" id="3.40.367.20">
    <property type="match status" value="1"/>
</dbReference>
<dbReference type="GO" id="GO:0001678">
    <property type="term" value="P:intracellular glucose homeostasis"/>
    <property type="evidence" value="ECO:0007669"/>
    <property type="project" value="InterPro"/>
</dbReference>
<dbReference type="GO" id="GO:0005524">
    <property type="term" value="F:ATP binding"/>
    <property type="evidence" value="ECO:0007669"/>
    <property type="project" value="UniProtKB-KW"/>
</dbReference>
<dbReference type="Pfam" id="PF00349">
    <property type="entry name" value="Hexokinase_1"/>
    <property type="match status" value="1"/>
</dbReference>
<keyword evidence="7" id="KW-0067">ATP-binding</keyword>
<evidence type="ECO:0000313" key="13">
    <source>
        <dbReference type="EMBL" id="TDZ65290.1"/>
    </source>
</evidence>
<dbReference type="InterPro" id="IPR022673">
    <property type="entry name" value="Hexokinase_C"/>
</dbReference>
<dbReference type="EC" id="2.7.1.2" evidence="3"/>
<feature type="domain" description="Hexokinase C-terminal" evidence="12">
    <location>
        <begin position="239"/>
        <end position="425"/>
    </location>
</feature>
<dbReference type="PANTHER" id="PTHR19443">
    <property type="entry name" value="HEXOKINASE"/>
    <property type="match status" value="1"/>
</dbReference>
<keyword evidence="14" id="KW-1185">Reference proteome</keyword>
<gene>
    <name evidence="13" type="primary">glkA-0</name>
    <name evidence="13" type="ORF">CTRI78_v003530</name>
</gene>
<evidence type="ECO:0000256" key="7">
    <source>
        <dbReference type="ARBA" id="ARBA00022840"/>
    </source>
</evidence>
<protein>
    <recommendedName>
        <fullName evidence="3">glucokinase</fullName>
        <ecNumber evidence="3">2.7.1.2</ecNumber>
    </recommendedName>
</protein>
<keyword evidence="4" id="KW-0808">Transferase</keyword>
<dbReference type="GO" id="GO:0004340">
    <property type="term" value="F:glucokinase activity"/>
    <property type="evidence" value="ECO:0007669"/>
    <property type="project" value="UniProtKB-EC"/>
</dbReference>
<evidence type="ECO:0000256" key="8">
    <source>
        <dbReference type="ARBA" id="ARBA00023152"/>
    </source>
</evidence>
<evidence type="ECO:0000256" key="4">
    <source>
        <dbReference type="ARBA" id="ARBA00022679"/>
    </source>
</evidence>
<feature type="transmembrane region" description="Helical" evidence="10">
    <location>
        <begin position="750"/>
        <end position="772"/>
    </location>
</feature>
<keyword evidence="5" id="KW-0547">Nucleotide-binding</keyword>
<evidence type="ECO:0000256" key="9">
    <source>
        <dbReference type="SAM" id="MobiDB-lite"/>
    </source>
</evidence>
<organism evidence="13 14">
    <name type="scientific">Colletotrichum trifolii</name>
    <dbReference type="NCBI Taxonomy" id="5466"/>
    <lineage>
        <taxon>Eukaryota</taxon>
        <taxon>Fungi</taxon>
        <taxon>Dikarya</taxon>
        <taxon>Ascomycota</taxon>
        <taxon>Pezizomycotina</taxon>
        <taxon>Sordariomycetes</taxon>
        <taxon>Hypocreomycetidae</taxon>
        <taxon>Glomerellales</taxon>
        <taxon>Glomerellaceae</taxon>
        <taxon>Colletotrichum</taxon>
        <taxon>Colletotrichum orbiculare species complex</taxon>
    </lineage>
</organism>
<dbReference type="FunFam" id="3.30.420.40:FF:000034">
    <property type="entry name" value="Phosphotransferase"/>
    <property type="match status" value="1"/>
</dbReference>
<name>A0A4R8RNW5_COLTR</name>
<dbReference type="Pfam" id="PF03727">
    <property type="entry name" value="Hexokinase_2"/>
    <property type="match status" value="1"/>
</dbReference>
<dbReference type="STRING" id="5466.A0A4R8RNW5"/>
<comment type="pathway">
    <text evidence="1">Carbohydrate degradation; glycolysis; D-glyceraldehyde 3-phosphate and glycerone phosphate from D-glucose: step 1/4.</text>
</comment>
<keyword evidence="10" id="KW-1133">Transmembrane helix</keyword>
<evidence type="ECO:0000256" key="6">
    <source>
        <dbReference type="ARBA" id="ARBA00022777"/>
    </source>
</evidence>
<sequence>MSPTKEDDRVSNLISQARKIAQEFEFPAEDVRRATAHFLKQLNEGLEKDGTSMCQIPSYVTKLPNGSEKGVCLAIDLGGTNLRVCSVDLHGDSTYSLTQSKVTIPRRLMSAPTYKDLFRFIALQMRQFMEKHHAADVEIWTSLLREGTITDDIRPRHLKSLGFTFSFTFHQHALNRGELLYWTKSFDIPDAVGRDPCAMLKEALDEQQLPLLVTALANDTVGTLAARAYTSPGRSSTVVGAIFGTGTNGAYMERISRIAKLRSAQAYLAEDPDAVMALNTEWGGFDNKLEVLPTTRFDKELDEESVNPDDQHFEKRISGMYLGELLRRILVHLRQLDSRIFDMKVAEESLLHVPDSVDSSLLSLAVKDRSPDLDATRLAVSKVLGVKDVSETDARAIQILSEAIGRRAARLSSIAIAGVALQSGRLSATLATTSKPVDVSWGVGLNILTPIFYGVQSLWNIVSRWLHTQTTSVTMQFSTLLSILAGAGLTSAHMAMTDPAPLRSKTNPNTSPGSADYSYSSPLSAGGSDYPCKGYLSLLGTSEAAPVAEWNAGGKYSVSISSGASHGGGSCQISLSFDGGKTFKVIHSYVGGCPTEGGGDLGFTLPADTPSSDDAVLAWSWFNKVGNREMYMNCAVIKVSGGSGGGDFDSRPDIFRANTNGCRTVDSKDVMFPNPGPDVDGQEVVPAVVPAVVPGLGLQALVLGLVPGLGLALRALVLDLGLQVLALAPVVALALALVLAPALAPGLAPGLGLGLDLALALFSLSLSALALAGFMTPCLATVADIPGIFGPFYPLTPSPAGDITKFLKSRPSDFVHPGIWHTHEDLERIRNGVVEGREPWKTSFEAFSKDSYSQATYEMRGPKPVISRGSVSNYTTFTSDARAAWQNALMWYITRDEAHWNRSTTILDGWGSGLVDIIGTDRSLLIGLEGDLFVNAAEIMRWEGNWTEAGAKWQGGSGFSIQLYWLFSRQSVGIGQANYGMASIKALLSFAVYLDDVVLYNYAINEYLNNPCAGLYSMFEPETGQSSESGRDQSHTMTGIGWAALAARVAQSQGSDLYSQGNDLLLKGAEYTAKFNLNETVEYDPKWFRCEAVLVNGPWAAISQDKRGVTASNPMWDIVYYQYVAKRGREAPWTSKAKQTVGMEGRLTGSDHPSWGGLIWAY</sequence>
<dbReference type="PROSITE" id="PS51748">
    <property type="entry name" value="HEXOKINASE_2"/>
    <property type="match status" value="1"/>
</dbReference>